<dbReference type="PANTHER" id="PTHR32071">
    <property type="entry name" value="TRANSCRIPTIONAL REGULATORY PROTEIN"/>
    <property type="match status" value="1"/>
</dbReference>
<proteinExistence type="predicted"/>
<dbReference type="OrthoDB" id="9813717at2"/>
<dbReference type="AlphaFoldDB" id="D5V7B7"/>
<dbReference type="STRING" id="572480.Arnit_2889"/>
<reference evidence="4 5" key="1">
    <citation type="journal article" date="2010" name="Stand. Genomic Sci.">
        <title>Complete genome sequence of Arcobacter nitrofigilis type strain (CI).</title>
        <authorList>
            <person name="Pati A."/>
            <person name="Gronow S."/>
            <person name="Lapidus A."/>
            <person name="Copeland A."/>
            <person name="Glavina Del Rio T."/>
            <person name="Nolan M."/>
            <person name="Lucas S."/>
            <person name="Tice H."/>
            <person name="Cheng J.F."/>
            <person name="Han C."/>
            <person name="Chertkov O."/>
            <person name="Bruce D."/>
            <person name="Tapia R."/>
            <person name="Goodwin L."/>
            <person name="Pitluck S."/>
            <person name="Liolios K."/>
            <person name="Ivanova N."/>
            <person name="Mavromatis K."/>
            <person name="Chen A."/>
            <person name="Palaniappan K."/>
            <person name="Land M."/>
            <person name="Hauser L."/>
            <person name="Chang Y.J."/>
            <person name="Jeffries C.D."/>
            <person name="Detter J.C."/>
            <person name="Rohde M."/>
            <person name="Goker M."/>
            <person name="Bristow J."/>
            <person name="Eisen J.A."/>
            <person name="Markowitz V."/>
            <person name="Hugenholtz P."/>
            <person name="Klenk H.P."/>
            <person name="Kyrpides N.C."/>
        </authorList>
    </citation>
    <scope>NUCLEOTIDE SEQUENCE [LARGE SCALE GENOMIC DNA]</scope>
    <source>
        <strain evidence="5">ATCC 33309 / DSM 7299 / CCUG 15893 / LMG 7604 / NCTC 12251 / CI</strain>
    </source>
</reference>
<dbReference type="EMBL" id="CP001999">
    <property type="protein sequence ID" value="ADG94537.1"/>
    <property type="molecule type" value="Genomic_DNA"/>
</dbReference>
<keyword evidence="2" id="KW-0067">ATP-binding</keyword>
<sequence>MQEFIAFSEISREIKNSAELLKSLDINALITGQKGVGKKSLAKYITQDSNIYSAKALQEDINDNVISISNCTVIIENIDEITNIDLFINWVENNSIKVIATSKKDELNEKLSDIFSITINIPPLDTRKEDIKPLANKFAKEAGEILGIEEKPSKLIVNTHENAYSLRKSIFFSYLFESIGENEIMMLLENYILDNMDGENGYRDFVYLFEAPLLRASQKKYKSQVQMAKNLGLNRITLRKKLEMHKELI</sequence>
<protein>
    <submittedName>
        <fullName evidence="4">Response regulator receiver protein</fullName>
    </submittedName>
</protein>
<dbReference type="InterPro" id="IPR009057">
    <property type="entry name" value="Homeodomain-like_sf"/>
</dbReference>
<evidence type="ECO:0000313" key="5">
    <source>
        <dbReference type="Proteomes" id="UP000000939"/>
    </source>
</evidence>
<dbReference type="Gene3D" id="3.40.50.300">
    <property type="entry name" value="P-loop containing nucleotide triphosphate hydrolases"/>
    <property type="match status" value="1"/>
</dbReference>
<accession>D5V7B7</accession>
<dbReference type="SUPFAM" id="SSF46689">
    <property type="entry name" value="Homeodomain-like"/>
    <property type="match status" value="1"/>
</dbReference>
<organism evidence="4 5">
    <name type="scientific">Arcobacter nitrofigilis (strain ATCC 33309 / DSM 7299 / CCUG 15893 / LMG 7604 / NCTC 12251 / CI)</name>
    <name type="common">Campylobacter nitrofigilis</name>
    <dbReference type="NCBI Taxonomy" id="572480"/>
    <lineage>
        <taxon>Bacteria</taxon>
        <taxon>Pseudomonadati</taxon>
        <taxon>Campylobacterota</taxon>
        <taxon>Epsilonproteobacteria</taxon>
        <taxon>Campylobacterales</taxon>
        <taxon>Arcobacteraceae</taxon>
        <taxon>Arcobacter</taxon>
    </lineage>
</organism>
<gene>
    <name evidence="4" type="ordered locus">Arnit_2889</name>
</gene>
<keyword evidence="5" id="KW-1185">Reference proteome</keyword>
<dbReference type="SUPFAM" id="SSF52540">
    <property type="entry name" value="P-loop containing nucleoside triphosphate hydrolases"/>
    <property type="match status" value="1"/>
</dbReference>
<dbReference type="Proteomes" id="UP000000939">
    <property type="component" value="Chromosome"/>
</dbReference>
<dbReference type="RefSeq" id="WP_013136682.1">
    <property type="nucleotide sequence ID" value="NC_014166.1"/>
</dbReference>
<name>D5V7B7_ARCNC</name>
<evidence type="ECO:0000256" key="1">
    <source>
        <dbReference type="ARBA" id="ARBA00022741"/>
    </source>
</evidence>
<evidence type="ECO:0000313" key="4">
    <source>
        <dbReference type="EMBL" id="ADG94537.1"/>
    </source>
</evidence>
<feature type="domain" description="Sigma-54 factor interaction" evidence="3">
    <location>
        <begin position="7"/>
        <end position="105"/>
    </location>
</feature>
<keyword evidence="1" id="KW-0547">Nucleotide-binding</keyword>
<dbReference type="HOGENOM" id="CLU_1170287_0_0_7"/>
<dbReference type="InterPro" id="IPR002078">
    <property type="entry name" value="Sigma_54_int"/>
</dbReference>
<dbReference type="InterPro" id="IPR027417">
    <property type="entry name" value="P-loop_NTPase"/>
</dbReference>
<dbReference type="GO" id="GO:0005524">
    <property type="term" value="F:ATP binding"/>
    <property type="evidence" value="ECO:0007669"/>
    <property type="project" value="UniProtKB-KW"/>
</dbReference>
<evidence type="ECO:0000259" key="3">
    <source>
        <dbReference type="Pfam" id="PF14532"/>
    </source>
</evidence>
<dbReference type="KEGG" id="ant:Arnit_2889"/>
<evidence type="ECO:0000256" key="2">
    <source>
        <dbReference type="ARBA" id="ARBA00022840"/>
    </source>
</evidence>
<dbReference type="eggNOG" id="COG2204">
    <property type="taxonomic scope" value="Bacteria"/>
</dbReference>
<dbReference type="GO" id="GO:0006355">
    <property type="term" value="P:regulation of DNA-templated transcription"/>
    <property type="evidence" value="ECO:0007669"/>
    <property type="project" value="InterPro"/>
</dbReference>
<dbReference type="Pfam" id="PF14532">
    <property type="entry name" value="Sigma54_activ_2"/>
    <property type="match status" value="1"/>
</dbReference>